<evidence type="ECO:0008006" key="4">
    <source>
        <dbReference type="Google" id="ProtNLM"/>
    </source>
</evidence>
<dbReference type="Proteomes" id="UP001280581">
    <property type="component" value="Unassembled WGS sequence"/>
</dbReference>
<dbReference type="PANTHER" id="PTHR43591">
    <property type="entry name" value="METHYLTRANSFERASE"/>
    <property type="match status" value="1"/>
</dbReference>
<feature type="compositionally biased region" description="Low complexity" evidence="1">
    <location>
        <begin position="109"/>
        <end position="120"/>
    </location>
</feature>
<keyword evidence="3" id="KW-1185">Reference proteome</keyword>
<evidence type="ECO:0000313" key="2">
    <source>
        <dbReference type="EMBL" id="KAK3207578.1"/>
    </source>
</evidence>
<dbReference type="EMBL" id="WVTA01000009">
    <property type="protein sequence ID" value="KAK3207578.1"/>
    <property type="molecule type" value="Genomic_DNA"/>
</dbReference>
<feature type="compositionally biased region" description="Polar residues" evidence="1">
    <location>
        <begin position="131"/>
        <end position="140"/>
    </location>
</feature>
<name>A0AAN6LTZ8_9PLEO</name>
<dbReference type="SUPFAM" id="SSF53335">
    <property type="entry name" value="S-adenosyl-L-methionine-dependent methyltransferases"/>
    <property type="match status" value="1"/>
</dbReference>
<gene>
    <name evidence="2" type="ORF">GRF29_103g1484779</name>
</gene>
<evidence type="ECO:0000256" key="1">
    <source>
        <dbReference type="SAM" id="MobiDB-lite"/>
    </source>
</evidence>
<dbReference type="GO" id="GO:0008168">
    <property type="term" value="F:methyltransferase activity"/>
    <property type="evidence" value="ECO:0007669"/>
    <property type="project" value="TreeGrafter"/>
</dbReference>
<dbReference type="AlphaFoldDB" id="A0AAN6LTZ8"/>
<dbReference type="PANTHER" id="PTHR43591:SF14">
    <property type="entry name" value="METHYLTRANSFERASE"/>
    <property type="match status" value="1"/>
</dbReference>
<feature type="region of interest" description="Disordered" evidence="1">
    <location>
        <begin position="87"/>
        <end position="140"/>
    </location>
</feature>
<evidence type="ECO:0000313" key="3">
    <source>
        <dbReference type="Proteomes" id="UP001280581"/>
    </source>
</evidence>
<organism evidence="2 3">
    <name type="scientific">Pseudopithomyces chartarum</name>
    <dbReference type="NCBI Taxonomy" id="1892770"/>
    <lineage>
        <taxon>Eukaryota</taxon>
        <taxon>Fungi</taxon>
        <taxon>Dikarya</taxon>
        <taxon>Ascomycota</taxon>
        <taxon>Pezizomycotina</taxon>
        <taxon>Dothideomycetes</taxon>
        <taxon>Pleosporomycetidae</taxon>
        <taxon>Pleosporales</taxon>
        <taxon>Massarineae</taxon>
        <taxon>Didymosphaeriaceae</taxon>
        <taxon>Pseudopithomyces</taxon>
    </lineage>
</organism>
<protein>
    <recommendedName>
        <fullName evidence="4">S-adenosyl-L-methionine-dependent methyltransferase</fullName>
    </recommendedName>
</protein>
<sequence length="455" mass="51454">MIAAQRRGKGLQLCRTETSGSRGISGKCCPVGVPQAFPGAEQLARGAVITPFGKERPRARLPWFWLHHPHNLPRVLGCLLLEPDTGTTTRSDEAADMSLTIPLPPRDTSPPSSEPQSPGSIIAPDSEASDGMQSCDTSTKSVNQSIFDYVRENGRTYHRYKPGSYPFPNDQPELDRMDVQYEIIKVLFKFRNYFAPLEDPRRILDIGTGTGKWAIEMGNEFPRAEITGTDLSPTQPEWVPNNVKFVIDDANEEDWMAYPMDYVHTRLLLGCFEDFREIIAKGFQSLRPGGWMESQEIMPTVYCDDGTMGPDFAFAEWTRTQDQAAMNVGKPMRIANKLKRWYEQAGFVDVHEEVFKLPINGWPKDPQFKMLGKFNEENYLEGVQAWSLQLFTRGLNWTKDEIEVYLVHVRKAISNRSVHGYHKIFVVWGRKPFEHEAGIPSPPADDHPSSSKSAA</sequence>
<dbReference type="Pfam" id="PF13489">
    <property type="entry name" value="Methyltransf_23"/>
    <property type="match status" value="1"/>
</dbReference>
<dbReference type="CDD" id="cd02440">
    <property type="entry name" value="AdoMet_MTases"/>
    <property type="match status" value="1"/>
</dbReference>
<dbReference type="Gene3D" id="3.40.50.150">
    <property type="entry name" value="Vaccinia Virus protein VP39"/>
    <property type="match status" value="1"/>
</dbReference>
<dbReference type="InterPro" id="IPR029063">
    <property type="entry name" value="SAM-dependent_MTases_sf"/>
</dbReference>
<comment type="caution">
    <text evidence="2">The sequence shown here is derived from an EMBL/GenBank/DDBJ whole genome shotgun (WGS) entry which is preliminary data.</text>
</comment>
<accession>A0AAN6LTZ8</accession>
<reference evidence="2 3" key="1">
    <citation type="submission" date="2021-02" db="EMBL/GenBank/DDBJ databases">
        <title>Genome assembly of Pseudopithomyces chartarum.</title>
        <authorList>
            <person name="Jauregui R."/>
            <person name="Singh J."/>
            <person name="Voisey C."/>
        </authorList>
    </citation>
    <scope>NUCLEOTIDE SEQUENCE [LARGE SCALE GENOMIC DNA]</scope>
    <source>
        <strain evidence="2 3">AGR01</strain>
    </source>
</reference>
<proteinExistence type="predicted"/>